<dbReference type="EMBL" id="JYDP01000003">
    <property type="protein sequence ID" value="KRZ18473.1"/>
    <property type="molecule type" value="Genomic_DNA"/>
</dbReference>
<comment type="caution">
    <text evidence="1">The sequence shown here is derived from an EMBL/GenBank/DDBJ whole genome shotgun (WGS) entry which is preliminary data.</text>
</comment>
<sequence length="73" mass="8695">MLGFLHFINSYQVRNNPRSIKYVLLFELFHDIGLLCCSIAFDEFAAFLPHFILFDELLNLQRPIYEIKNFVIL</sequence>
<accession>A0A0V1I6I5</accession>
<name>A0A0V1I6I5_9BILA</name>
<organism evidence="1 2">
    <name type="scientific">Trichinella zimbabwensis</name>
    <dbReference type="NCBI Taxonomy" id="268475"/>
    <lineage>
        <taxon>Eukaryota</taxon>
        <taxon>Metazoa</taxon>
        <taxon>Ecdysozoa</taxon>
        <taxon>Nematoda</taxon>
        <taxon>Enoplea</taxon>
        <taxon>Dorylaimia</taxon>
        <taxon>Trichinellida</taxon>
        <taxon>Trichinellidae</taxon>
        <taxon>Trichinella</taxon>
    </lineage>
</organism>
<protein>
    <submittedName>
        <fullName evidence="1">Uncharacterized protein</fullName>
    </submittedName>
</protein>
<reference evidence="1 2" key="1">
    <citation type="submission" date="2015-01" db="EMBL/GenBank/DDBJ databases">
        <title>Evolution of Trichinella species and genotypes.</title>
        <authorList>
            <person name="Korhonen P.K."/>
            <person name="Edoardo P."/>
            <person name="Giuseppe L.R."/>
            <person name="Gasser R.B."/>
        </authorList>
    </citation>
    <scope>NUCLEOTIDE SEQUENCE [LARGE SCALE GENOMIC DNA]</scope>
    <source>
        <strain evidence="1">ISS1029</strain>
    </source>
</reference>
<keyword evidence="2" id="KW-1185">Reference proteome</keyword>
<proteinExistence type="predicted"/>
<gene>
    <name evidence="1" type="ORF">T11_15510</name>
</gene>
<evidence type="ECO:0000313" key="1">
    <source>
        <dbReference type="EMBL" id="KRZ18473.1"/>
    </source>
</evidence>
<evidence type="ECO:0000313" key="2">
    <source>
        <dbReference type="Proteomes" id="UP000055024"/>
    </source>
</evidence>
<dbReference type="AlphaFoldDB" id="A0A0V1I6I5"/>
<dbReference type="Proteomes" id="UP000055024">
    <property type="component" value="Unassembled WGS sequence"/>
</dbReference>